<gene>
    <name evidence="1" type="ORF">RHS03_05389</name>
</gene>
<dbReference type="Gene3D" id="3.40.50.720">
    <property type="entry name" value="NAD(P)-binding Rossmann-like Domain"/>
    <property type="match status" value="1"/>
</dbReference>
<dbReference type="PRINTS" id="PR00081">
    <property type="entry name" value="GDHRDH"/>
</dbReference>
<dbReference type="InterPro" id="IPR052184">
    <property type="entry name" value="SDR_enzymes"/>
</dbReference>
<accession>A0A8H7HP62</accession>
<dbReference type="OrthoDB" id="9876299at2759"/>
<evidence type="ECO:0000313" key="2">
    <source>
        <dbReference type="Proteomes" id="UP000602905"/>
    </source>
</evidence>
<protein>
    <submittedName>
        <fullName evidence="1">NAD(P)H-binding</fullName>
    </submittedName>
</protein>
<dbReference type="Proteomes" id="UP000602905">
    <property type="component" value="Unassembled WGS sequence"/>
</dbReference>
<dbReference type="PANTHER" id="PTHR45458:SF3">
    <property type="entry name" value="CHAIN DEHYDROGENASE (ATSC), PUTATIVE-RELATED"/>
    <property type="match status" value="1"/>
</dbReference>
<comment type="caution">
    <text evidence="1">The sequence shown here is derived from an EMBL/GenBank/DDBJ whole genome shotgun (WGS) entry which is preliminary data.</text>
</comment>
<dbReference type="AlphaFoldDB" id="A0A8H7HP62"/>
<feature type="non-terminal residue" evidence="1">
    <location>
        <position position="1"/>
    </location>
</feature>
<organism evidence="1 2">
    <name type="scientific">Rhizoctonia solani</name>
    <dbReference type="NCBI Taxonomy" id="456999"/>
    <lineage>
        <taxon>Eukaryota</taxon>
        <taxon>Fungi</taxon>
        <taxon>Dikarya</taxon>
        <taxon>Basidiomycota</taxon>
        <taxon>Agaricomycotina</taxon>
        <taxon>Agaricomycetes</taxon>
        <taxon>Cantharellales</taxon>
        <taxon>Ceratobasidiaceae</taxon>
        <taxon>Rhizoctonia</taxon>
    </lineage>
</organism>
<name>A0A8H7HP62_9AGAM</name>
<dbReference type="PANTHER" id="PTHR45458">
    <property type="entry name" value="SHORT-CHAIN DEHYDROGENASE/REDUCTASE SDR"/>
    <property type="match status" value="1"/>
</dbReference>
<dbReference type="InterPro" id="IPR036291">
    <property type="entry name" value="NAD(P)-bd_dom_sf"/>
</dbReference>
<evidence type="ECO:0000313" key="1">
    <source>
        <dbReference type="EMBL" id="KAF8705229.1"/>
    </source>
</evidence>
<dbReference type="InterPro" id="IPR002347">
    <property type="entry name" value="SDR_fam"/>
</dbReference>
<dbReference type="Pfam" id="PF00106">
    <property type="entry name" value="adh_short"/>
    <property type="match status" value="1"/>
</dbReference>
<dbReference type="GO" id="GO:0016616">
    <property type="term" value="F:oxidoreductase activity, acting on the CH-OH group of donors, NAD or NADP as acceptor"/>
    <property type="evidence" value="ECO:0007669"/>
    <property type="project" value="TreeGrafter"/>
</dbReference>
<sequence>MQVSYAITGANRGIGSANPNNIIFAFARNPEAATRLRDLQAQRKNIHIIKLDIRSLRELAVGPFIGLLGILWCNGGSARQDAVEYVGSITKGKLDWLINNAGYIEPFRFFVSPAEYPIESLAEDLGISLETNVIGVSQTINSFLPLLRAGNHKKVISLSSGLGDEEFTRLCGFSPHMPYSVSKYSLNLMILKYALALKEEGFIFLAISPGVVDTFEGPPPPPELILAYANMFDKFKTMYPHFEGPVEPRLAVGQMLEVFKQLKPEHSGNFCSQYGPTSRTWL</sequence>
<dbReference type="EMBL" id="JACYCD010000053">
    <property type="protein sequence ID" value="KAF8705229.1"/>
    <property type="molecule type" value="Genomic_DNA"/>
</dbReference>
<proteinExistence type="predicted"/>
<reference evidence="1" key="1">
    <citation type="submission" date="2020-09" db="EMBL/GenBank/DDBJ databases">
        <title>Comparative genome analyses of four rice-infecting Rhizoctonia solani isolates reveal extensive enrichment of homogalacturonan modification genes.</title>
        <authorList>
            <person name="Lee D.-Y."/>
            <person name="Jeon J."/>
            <person name="Kim K.-T."/>
            <person name="Cheong K."/>
            <person name="Song H."/>
            <person name="Choi G."/>
            <person name="Ko J."/>
            <person name="Opiyo S.O."/>
            <person name="Zuo S."/>
            <person name="Madhav S."/>
            <person name="Lee Y.-H."/>
            <person name="Wang G.-L."/>
        </authorList>
    </citation>
    <scope>NUCLEOTIDE SEQUENCE</scope>
    <source>
        <strain evidence="1">AG1-IA WGL</strain>
    </source>
</reference>
<dbReference type="SUPFAM" id="SSF51735">
    <property type="entry name" value="NAD(P)-binding Rossmann-fold domains"/>
    <property type="match status" value="1"/>
</dbReference>